<organism evidence="7 8">
    <name type="scientific">Candidatus Desulfobacillus denitrificans</name>
    <dbReference type="NCBI Taxonomy" id="2608985"/>
    <lineage>
        <taxon>Bacteria</taxon>
        <taxon>Pseudomonadati</taxon>
        <taxon>Pseudomonadota</taxon>
        <taxon>Betaproteobacteria</taxon>
        <taxon>Candidatus Desulfobacillus</taxon>
    </lineage>
</organism>
<dbReference type="GO" id="GO:0015093">
    <property type="term" value="F:ferrous iron transmembrane transporter activity"/>
    <property type="evidence" value="ECO:0007669"/>
    <property type="project" value="TreeGrafter"/>
</dbReference>
<evidence type="ECO:0000256" key="4">
    <source>
        <dbReference type="ARBA" id="ARBA00022989"/>
    </source>
</evidence>
<gene>
    <name evidence="7" type="ORF">DSYM_22000</name>
</gene>
<protein>
    <submittedName>
        <fullName evidence="7">FTR1 family iron permease</fullName>
    </submittedName>
</protein>
<dbReference type="KEGG" id="ddz:DSYM_22000"/>
<accession>A0A809S653</accession>
<dbReference type="GO" id="GO:0033573">
    <property type="term" value="C:high-affinity iron permease complex"/>
    <property type="evidence" value="ECO:0007669"/>
    <property type="project" value="InterPro"/>
</dbReference>
<feature type="transmembrane region" description="Helical" evidence="6">
    <location>
        <begin position="6"/>
        <end position="27"/>
    </location>
</feature>
<comment type="similarity">
    <text evidence="2">Belongs to the oxidase-dependent Fe transporter (OFeT) (TC 9.A.10.1) family.</text>
</comment>
<dbReference type="PANTHER" id="PTHR31632:SF2">
    <property type="entry name" value="PLASMA MEMBRANE IRON PERMEASE"/>
    <property type="match status" value="1"/>
</dbReference>
<keyword evidence="3 6" id="KW-0812">Transmembrane</keyword>
<reference evidence="7" key="1">
    <citation type="journal article" name="DNA Res.">
        <title>The physiological potential of anammox bacteria as revealed by their core genome structure.</title>
        <authorList>
            <person name="Okubo T."/>
            <person name="Toyoda A."/>
            <person name="Fukuhara K."/>
            <person name="Uchiyama I."/>
            <person name="Harigaya Y."/>
            <person name="Kuroiwa M."/>
            <person name="Suzuki T."/>
            <person name="Murakami Y."/>
            <person name="Suwa Y."/>
            <person name="Takami H."/>
        </authorList>
    </citation>
    <scope>NUCLEOTIDE SEQUENCE</scope>
    <source>
        <strain evidence="7">317325-3</strain>
    </source>
</reference>
<dbReference type="EMBL" id="AP021857">
    <property type="protein sequence ID" value="BBO21501.1"/>
    <property type="molecule type" value="Genomic_DNA"/>
</dbReference>
<feature type="transmembrane region" description="Helical" evidence="6">
    <location>
        <begin position="72"/>
        <end position="90"/>
    </location>
</feature>
<evidence type="ECO:0000256" key="5">
    <source>
        <dbReference type="ARBA" id="ARBA00023136"/>
    </source>
</evidence>
<keyword evidence="5 6" id="KW-0472">Membrane</keyword>
<evidence type="ECO:0000256" key="1">
    <source>
        <dbReference type="ARBA" id="ARBA00004141"/>
    </source>
</evidence>
<feature type="transmembrane region" description="Helical" evidence="6">
    <location>
        <begin position="243"/>
        <end position="262"/>
    </location>
</feature>
<evidence type="ECO:0000256" key="6">
    <source>
        <dbReference type="SAM" id="Phobius"/>
    </source>
</evidence>
<feature type="transmembrane region" description="Helical" evidence="6">
    <location>
        <begin position="182"/>
        <end position="202"/>
    </location>
</feature>
<evidence type="ECO:0000256" key="2">
    <source>
        <dbReference type="ARBA" id="ARBA00008333"/>
    </source>
</evidence>
<evidence type="ECO:0000313" key="8">
    <source>
        <dbReference type="Proteomes" id="UP000662914"/>
    </source>
</evidence>
<dbReference type="InterPro" id="IPR004923">
    <property type="entry name" value="FTR1/Fip1/EfeU"/>
</dbReference>
<evidence type="ECO:0000256" key="3">
    <source>
        <dbReference type="ARBA" id="ARBA00022692"/>
    </source>
</evidence>
<keyword evidence="4 6" id="KW-1133">Transmembrane helix</keyword>
<sequence length="278" mass="29196">MWNALIVVWRESLEAMLVIGVLLSWIVRQSDPVPLRRGLWSGVGAGIGLALALGLAAYAAQSEFAGAALEQFQLAMVLAAAALILHMVLWMHEHGRGMKRELERQAAQAAARAGSGAILGVAAVAALAVAREGAETVVFLYGLGMEGEAAPLFGGAAAGFALAGATAWAVARGARFLNMRTLFRASEFLLLLIGTSLLVAGVDKMIGLEWLPALVDPLWDAAAILPDGRGAGRFLADFVGYRARPAATVVIAIAAFWGYALWRMARLDRAAAQGARHG</sequence>
<dbReference type="AlphaFoldDB" id="A0A809S653"/>
<dbReference type="PANTHER" id="PTHR31632">
    <property type="entry name" value="IRON TRANSPORTER FTH1"/>
    <property type="match status" value="1"/>
</dbReference>
<feature type="transmembrane region" description="Helical" evidence="6">
    <location>
        <begin position="39"/>
        <end position="60"/>
    </location>
</feature>
<proteinExistence type="inferred from homology"/>
<dbReference type="Proteomes" id="UP000662914">
    <property type="component" value="Chromosome"/>
</dbReference>
<feature type="transmembrane region" description="Helical" evidence="6">
    <location>
        <begin position="150"/>
        <end position="170"/>
    </location>
</feature>
<evidence type="ECO:0000313" key="7">
    <source>
        <dbReference type="EMBL" id="BBO21501.1"/>
    </source>
</evidence>
<feature type="transmembrane region" description="Helical" evidence="6">
    <location>
        <begin position="110"/>
        <end position="130"/>
    </location>
</feature>
<comment type="subcellular location">
    <subcellularLocation>
        <location evidence="1">Membrane</location>
        <topology evidence="1">Multi-pass membrane protein</topology>
    </subcellularLocation>
</comment>
<name>A0A809S653_9PROT</name>
<dbReference type="Pfam" id="PF03239">
    <property type="entry name" value="FTR1"/>
    <property type="match status" value="1"/>
</dbReference>